<protein>
    <submittedName>
        <fullName evidence="1">Molybdenum carrier protein</fullName>
    </submittedName>
</protein>
<dbReference type="Proteomes" id="UP001500571">
    <property type="component" value="Unassembled WGS sequence"/>
</dbReference>
<organism evidence="1 2">
    <name type="scientific">Nocardioides panacihumi</name>
    <dbReference type="NCBI Taxonomy" id="400774"/>
    <lineage>
        <taxon>Bacteria</taxon>
        <taxon>Bacillati</taxon>
        <taxon>Actinomycetota</taxon>
        <taxon>Actinomycetes</taxon>
        <taxon>Propionibacteriales</taxon>
        <taxon>Nocardioidaceae</taxon>
        <taxon>Nocardioides</taxon>
    </lineage>
</organism>
<evidence type="ECO:0000313" key="1">
    <source>
        <dbReference type="EMBL" id="GAA1947777.1"/>
    </source>
</evidence>
<dbReference type="SUPFAM" id="SSF102405">
    <property type="entry name" value="MCP/YpsA-like"/>
    <property type="match status" value="1"/>
</dbReference>
<keyword evidence="2" id="KW-1185">Reference proteome</keyword>
<gene>
    <name evidence="1" type="ORF">GCM10009798_03630</name>
</gene>
<sequence length="155" mass="16281">MRIARIVSGGQTGADRAALDAAIAHGLEYGGWCPAGGWAEDLPDPPGLLVRYPGLCETSSADPAMRTRLNVRDSHATVVVGGPGLSRGSDLAVETAVRLGRPYLLVVDEADAVRCWLALLGSELTLNVAGPRERERPGVYAATWELLGTILGLHA</sequence>
<reference evidence="1 2" key="1">
    <citation type="journal article" date="2019" name="Int. J. Syst. Evol. Microbiol.">
        <title>The Global Catalogue of Microorganisms (GCM) 10K type strain sequencing project: providing services to taxonomists for standard genome sequencing and annotation.</title>
        <authorList>
            <consortium name="The Broad Institute Genomics Platform"/>
            <consortium name="The Broad Institute Genome Sequencing Center for Infectious Disease"/>
            <person name="Wu L."/>
            <person name="Ma J."/>
        </authorList>
    </citation>
    <scope>NUCLEOTIDE SEQUENCE [LARGE SCALE GENOMIC DNA]</scope>
    <source>
        <strain evidence="1 2">JCM 15309</strain>
    </source>
</reference>
<proteinExistence type="predicted"/>
<accession>A0ABN2QAC2</accession>
<comment type="caution">
    <text evidence="1">The sequence shown here is derived from an EMBL/GenBank/DDBJ whole genome shotgun (WGS) entry which is preliminary data.</text>
</comment>
<name>A0ABN2QAC2_9ACTN</name>
<dbReference type="EMBL" id="BAAAPB010000001">
    <property type="protein sequence ID" value="GAA1947777.1"/>
    <property type="molecule type" value="Genomic_DNA"/>
</dbReference>
<dbReference type="Gene3D" id="3.40.50.450">
    <property type="match status" value="1"/>
</dbReference>
<dbReference type="InterPro" id="IPR024755">
    <property type="entry name" value="cpYpsA"/>
</dbReference>
<evidence type="ECO:0000313" key="2">
    <source>
        <dbReference type="Proteomes" id="UP001500571"/>
    </source>
</evidence>
<dbReference type="Pfam" id="PF12694">
    <property type="entry name" value="cpYpsA"/>
    <property type="match status" value="1"/>
</dbReference>
<dbReference type="RefSeq" id="WP_344041809.1">
    <property type="nucleotide sequence ID" value="NZ_BAAAPB010000001.1"/>
</dbReference>